<keyword evidence="3" id="KW-0509">mRNA transport</keyword>
<comment type="similarity">
    <text evidence="2">Belongs to the mago nashi family.</text>
</comment>
<accession>A0ABN7RWB9</accession>
<dbReference type="PANTHER" id="PTHR12638:SF0">
    <property type="entry name" value="MAGO HOMOLOG, EXON JUNCTION COMPLEX SUBUNIT-RELATED"/>
    <property type="match status" value="1"/>
</dbReference>
<evidence type="ECO:0000313" key="5">
    <source>
        <dbReference type="EMBL" id="CAG5083690.1"/>
    </source>
</evidence>
<dbReference type="Proteomes" id="UP001158576">
    <property type="component" value="Chromosome PAR"/>
</dbReference>
<keyword evidence="4" id="KW-0539">Nucleus</keyword>
<dbReference type="EMBL" id="OU015568">
    <property type="protein sequence ID" value="CAG5083690.1"/>
    <property type="molecule type" value="Genomic_DNA"/>
</dbReference>
<reference evidence="5 6" key="1">
    <citation type="submission" date="2021-04" db="EMBL/GenBank/DDBJ databases">
        <authorList>
            <person name="Bliznina A."/>
        </authorList>
    </citation>
    <scope>NUCLEOTIDE SEQUENCE [LARGE SCALE GENOMIC DNA]</scope>
</reference>
<keyword evidence="3" id="KW-0813">Transport</keyword>
<dbReference type="PANTHER" id="PTHR12638">
    <property type="entry name" value="PROTEIN MAGO NASHI HOMOLOG"/>
    <property type="match status" value="1"/>
</dbReference>
<sequence>MASPSRSGKAPSKERSPLKLQVIKPRNFKDYRPGFDGPLKWTTPKNVNFKEIKEIAAVSSTLLSHWDERIRAPNPWPDKPLINGFKVKAEARNTKQDVFSLSLDEQERFVWNRSIVVLRQLKDGNDQDLSSLLGSLKLLTAPDTVTFSLFTGSSEKDRDLLNSVLKVPSWRRSFLILHQSLQCLKNFIFLHMYSPCFDFRFCELRYEFEPCNSWNPLPFDKQRQMSLHQDKHQFQKISDFLLVADQIKALVTVLTMETSRWLNKITSSHCMLHEKSSGINPNFLKLDSKSRPKYYLLGYDHQKLNNSSFGVLRMMTLSSEKAFMLTLITDEEQQIKSLLCRSEVPLNEVDHHYNFEQHCRRVIIVDKYIVLLSPRKIQFQTEQGVKSVAGPSLTVWNKDGRFKERIYGKNELPPASTGIQMSLRRMPGKRFGLLERQNLCEPKTAVFILGDKDPIILYGELEDSSSNCFCIRNGDRMQFYKYTDNVQLNPQYLFSIRSLLDERIKLCSGGQERFLTSRLGLPYHIQAYDFPKMDKKAIPEQGQDEDRGMGIEKIVYLKPFKTFTRPFKQSKETNYKSSADIRLRILAMASGSWQIDETDQPVINPGANKLRMAGSDDFYIRYYVGHKGKFGHEFLEFEFRPDGKMRYANNSNYKNDTMIRKEAFVNRCVLQELKRIIEDSEILKEDDQMWPRPDRVGRQELEVVLGDDHISFTTSKIGSLIDVNQCKDPEGLRTFYYLVQDLKCLVFSLIGLHFKIKPI</sequence>
<dbReference type="SUPFAM" id="SSF89817">
    <property type="entry name" value="Mago nashi protein"/>
    <property type="match status" value="1"/>
</dbReference>
<evidence type="ECO:0000256" key="1">
    <source>
        <dbReference type="ARBA" id="ARBA00004123"/>
    </source>
</evidence>
<dbReference type="Gene3D" id="3.30.1560.10">
    <property type="entry name" value="Mago nashi"/>
    <property type="match status" value="1"/>
</dbReference>
<dbReference type="InterPro" id="IPR004023">
    <property type="entry name" value="Mago_nashi"/>
</dbReference>
<evidence type="ECO:0000256" key="3">
    <source>
        <dbReference type="ARBA" id="ARBA00022816"/>
    </source>
</evidence>
<evidence type="ECO:0000256" key="4">
    <source>
        <dbReference type="ARBA" id="ARBA00023242"/>
    </source>
</evidence>
<gene>
    <name evidence="5" type="ORF">OKIOD_LOCUS1995</name>
</gene>
<evidence type="ECO:0000256" key="2">
    <source>
        <dbReference type="ARBA" id="ARBA00009270"/>
    </source>
</evidence>
<evidence type="ECO:0000313" key="6">
    <source>
        <dbReference type="Proteomes" id="UP001158576"/>
    </source>
</evidence>
<dbReference type="CDD" id="cd11295">
    <property type="entry name" value="Mago_nashi"/>
    <property type="match status" value="1"/>
</dbReference>
<dbReference type="Pfam" id="PF02792">
    <property type="entry name" value="Mago_nashi"/>
    <property type="match status" value="1"/>
</dbReference>
<name>A0ABN7RWB9_OIKDI</name>
<dbReference type="InterPro" id="IPR036605">
    <property type="entry name" value="Mago_nashi_sf"/>
</dbReference>
<keyword evidence="6" id="KW-1185">Reference proteome</keyword>
<organism evidence="5 6">
    <name type="scientific">Oikopleura dioica</name>
    <name type="common">Tunicate</name>
    <dbReference type="NCBI Taxonomy" id="34765"/>
    <lineage>
        <taxon>Eukaryota</taxon>
        <taxon>Metazoa</taxon>
        <taxon>Chordata</taxon>
        <taxon>Tunicata</taxon>
        <taxon>Appendicularia</taxon>
        <taxon>Copelata</taxon>
        <taxon>Oikopleuridae</taxon>
        <taxon>Oikopleura</taxon>
    </lineage>
</organism>
<comment type="subcellular location">
    <subcellularLocation>
        <location evidence="1">Nucleus</location>
    </subcellularLocation>
</comment>
<protein>
    <submittedName>
        <fullName evidence="5">Oidioi.mRNA.OKI2018_I69.PAR.g10437.t1.cds</fullName>
    </submittedName>
</protein>
<proteinExistence type="inferred from homology"/>